<comment type="caution">
    <text evidence="1">The sequence shown here is derived from an EMBL/GenBank/DDBJ whole genome shotgun (WGS) entry which is preliminary data.</text>
</comment>
<dbReference type="PANTHER" id="PTHR46523:SF1">
    <property type="entry name" value="DCTP PYROPHOSPHATASE 1"/>
    <property type="match status" value="1"/>
</dbReference>
<dbReference type="InterPro" id="IPR052555">
    <property type="entry name" value="dCTP_Pyrophosphatase"/>
</dbReference>
<keyword evidence="2" id="KW-1185">Reference proteome</keyword>
<dbReference type="Pfam" id="PF12643">
    <property type="entry name" value="MazG-like"/>
    <property type="match status" value="1"/>
</dbReference>
<name>A0ABT1BNK4_9BURK</name>
<dbReference type="RefSeq" id="WP_252770315.1">
    <property type="nucleotide sequence ID" value="NZ_JAMXMC010000007.1"/>
</dbReference>
<dbReference type="PANTHER" id="PTHR46523">
    <property type="entry name" value="DCTP PYROPHOSPHATASE 1"/>
    <property type="match status" value="1"/>
</dbReference>
<reference evidence="1 2" key="1">
    <citation type="submission" date="2022-06" db="EMBL/GenBank/DDBJ databases">
        <title>Ideonella sp. NS12-5 Genome sequencing and assembly.</title>
        <authorList>
            <person name="Jung Y."/>
        </authorList>
    </citation>
    <scope>NUCLEOTIDE SEQUENCE [LARGE SCALE GENOMIC DNA]</scope>
    <source>
        <strain evidence="1 2">NS12-5</strain>
    </source>
</reference>
<dbReference type="EMBL" id="JAMXMC010000007">
    <property type="protein sequence ID" value="MCO5977799.1"/>
    <property type="molecule type" value="Genomic_DNA"/>
</dbReference>
<dbReference type="PIRSF" id="PIRSF029826">
    <property type="entry name" value="UCP029826_pph"/>
    <property type="match status" value="1"/>
</dbReference>
<dbReference type="CDD" id="cd11537">
    <property type="entry name" value="NTP-PPase_RS21-C6_like"/>
    <property type="match status" value="1"/>
</dbReference>
<protein>
    <submittedName>
        <fullName evidence="1">Nucleotide pyrophosphohydrolase</fullName>
    </submittedName>
</protein>
<organism evidence="1 2">
    <name type="scientific">Ideonella oryzae</name>
    <dbReference type="NCBI Taxonomy" id="2937441"/>
    <lineage>
        <taxon>Bacteria</taxon>
        <taxon>Pseudomonadati</taxon>
        <taxon>Pseudomonadota</taxon>
        <taxon>Betaproteobacteria</taxon>
        <taxon>Burkholderiales</taxon>
        <taxon>Sphaerotilaceae</taxon>
        <taxon>Ideonella</taxon>
    </lineage>
</organism>
<sequence length="123" mass="13659">MKNDADPLRWETLPQRLHDFAAERDWQPFHAPKNLASALIVEAGELLEHFQWLTEDQSRALAQPGPAKDAVAAEMADVLLYLVQLASALEVDLLDAAARKMVVNAAKYPVEKARGRADRASEL</sequence>
<gene>
    <name evidence="1" type="ORF">M0L44_13905</name>
</gene>
<dbReference type="SUPFAM" id="SSF101386">
    <property type="entry name" value="all-alpha NTP pyrophosphatases"/>
    <property type="match status" value="1"/>
</dbReference>
<accession>A0ABT1BNK4</accession>
<proteinExistence type="predicted"/>
<dbReference type="Gene3D" id="1.10.287.1080">
    <property type="entry name" value="MazG-like"/>
    <property type="match status" value="1"/>
</dbReference>
<evidence type="ECO:0000313" key="1">
    <source>
        <dbReference type="EMBL" id="MCO5977799.1"/>
    </source>
</evidence>
<dbReference type="InterPro" id="IPR025984">
    <property type="entry name" value="DCTPP"/>
</dbReference>
<dbReference type="Proteomes" id="UP001204851">
    <property type="component" value="Unassembled WGS sequence"/>
</dbReference>
<evidence type="ECO:0000313" key="2">
    <source>
        <dbReference type="Proteomes" id="UP001204851"/>
    </source>
</evidence>